<dbReference type="PANTHER" id="PTHR33755">
    <property type="entry name" value="TOXIN PARE1-RELATED"/>
    <property type="match status" value="1"/>
</dbReference>
<evidence type="ECO:0000313" key="3">
    <source>
        <dbReference type="EMBL" id="OIQ73779.1"/>
    </source>
</evidence>
<dbReference type="NCBIfam" id="TIGR02385">
    <property type="entry name" value="RelE_StbE"/>
    <property type="match status" value="1"/>
</dbReference>
<sequence>MHSLVWKKQALADLLKIVQHIAQDNPDAAEALADDIEAKVGKLREFPEMYNPGRKRGTRELVAHENYIVVYRVTVKRVDVLRVKHAAQQWP</sequence>
<dbReference type="AlphaFoldDB" id="A0A1J5Q8G2"/>
<dbReference type="Gene3D" id="3.30.2310.20">
    <property type="entry name" value="RelE-like"/>
    <property type="match status" value="1"/>
</dbReference>
<comment type="caution">
    <text evidence="3">The sequence shown here is derived from an EMBL/GenBank/DDBJ whole genome shotgun (WGS) entry which is preliminary data.</text>
</comment>
<dbReference type="PANTHER" id="PTHR33755:SF6">
    <property type="entry name" value="PLASMID STABILIZATION SYSTEM PROTEIN"/>
    <property type="match status" value="1"/>
</dbReference>
<accession>A0A1J5Q8G2</accession>
<keyword evidence="2" id="KW-1277">Toxin-antitoxin system</keyword>
<dbReference type="InterPro" id="IPR007712">
    <property type="entry name" value="RelE/ParE_toxin"/>
</dbReference>
<evidence type="ECO:0000256" key="2">
    <source>
        <dbReference type="ARBA" id="ARBA00022649"/>
    </source>
</evidence>
<dbReference type="InterPro" id="IPR035093">
    <property type="entry name" value="RelE/ParE_toxin_dom_sf"/>
</dbReference>
<proteinExistence type="inferred from homology"/>
<evidence type="ECO:0000256" key="1">
    <source>
        <dbReference type="ARBA" id="ARBA00006226"/>
    </source>
</evidence>
<name>A0A1J5Q8G2_9ZZZZ</name>
<protein>
    <submittedName>
        <fullName evidence="3">Toxin RelE4</fullName>
    </submittedName>
</protein>
<comment type="similarity">
    <text evidence="1">Belongs to the RelE toxin family.</text>
</comment>
<gene>
    <name evidence="3" type="primary">relE4_2</name>
    <name evidence="3" type="ORF">GALL_445780</name>
</gene>
<reference evidence="3" key="1">
    <citation type="submission" date="2016-10" db="EMBL/GenBank/DDBJ databases">
        <title>Sequence of Gallionella enrichment culture.</title>
        <authorList>
            <person name="Poehlein A."/>
            <person name="Muehling M."/>
            <person name="Daniel R."/>
        </authorList>
    </citation>
    <scope>NUCLEOTIDE SEQUENCE</scope>
</reference>
<dbReference type="Pfam" id="PF05016">
    <property type="entry name" value="ParE_toxin"/>
    <property type="match status" value="1"/>
</dbReference>
<dbReference type="EMBL" id="MLJW01002738">
    <property type="protein sequence ID" value="OIQ73779.1"/>
    <property type="molecule type" value="Genomic_DNA"/>
</dbReference>
<dbReference type="InterPro" id="IPR051803">
    <property type="entry name" value="TA_system_RelE-like_toxin"/>
</dbReference>
<organism evidence="3">
    <name type="scientific">mine drainage metagenome</name>
    <dbReference type="NCBI Taxonomy" id="410659"/>
    <lineage>
        <taxon>unclassified sequences</taxon>
        <taxon>metagenomes</taxon>
        <taxon>ecological metagenomes</taxon>
    </lineage>
</organism>